<feature type="transmembrane region" description="Helical" evidence="8">
    <location>
        <begin position="195"/>
        <end position="213"/>
    </location>
</feature>
<dbReference type="Proteomes" id="UP000019384">
    <property type="component" value="Unassembled WGS sequence"/>
</dbReference>
<evidence type="ECO:0000313" key="10">
    <source>
        <dbReference type="Proteomes" id="UP000019384"/>
    </source>
</evidence>
<evidence type="ECO:0000256" key="8">
    <source>
        <dbReference type="SAM" id="Phobius"/>
    </source>
</evidence>
<dbReference type="GO" id="GO:0015606">
    <property type="term" value="F:spermidine transmembrane transporter activity"/>
    <property type="evidence" value="ECO:0007669"/>
    <property type="project" value="TreeGrafter"/>
</dbReference>
<comment type="similarity">
    <text evidence="2 7">Belongs to the sodium:solute symporter (SSF) (TC 2.A.21) family.</text>
</comment>
<feature type="transmembrane region" description="Helical" evidence="8">
    <location>
        <begin position="131"/>
        <end position="153"/>
    </location>
</feature>
<feature type="transmembrane region" description="Helical" evidence="8">
    <location>
        <begin position="55"/>
        <end position="71"/>
    </location>
</feature>
<dbReference type="AlphaFoldDB" id="W6MQC3"/>
<dbReference type="SUPFAM" id="SSF81665">
    <property type="entry name" value="Calcium ATPase, transmembrane domain M"/>
    <property type="match status" value="1"/>
</dbReference>
<dbReference type="Pfam" id="PF00474">
    <property type="entry name" value="SSF"/>
    <property type="match status" value="1"/>
</dbReference>
<dbReference type="STRING" id="1382522.W6MQC3"/>
<dbReference type="Gene3D" id="1.20.1730.10">
    <property type="entry name" value="Sodium/glucose cotransporter"/>
    <property type="match status" value="1"/>
</dbReference>
<feature type="transmembrane region" description="Helical" evidence="8">
    <location>
        <begin position="399"/>
        <end position="421"/>
    </location>
</feature>
<evidence type="ECO:0000256" key="3">
    <source>
        <dbReference type="ARBA" id="ARBA00022448"/>
    </source>
</evidence>
<feature type="transmembrane region" description="Helical" evidence="8">
    <location>
        <begin position="290"/>
        <end position="316"/>
    </location>
</feature>
<evidence type="ECO:0000256" key="5">
    <source>
        <dbReference type="ARBA" id="ARBA00022989"/>
    </source>
</evidence>
<evidence type="ECO:0000256" key="7">
    <source>
        <dbReference type="RuleBase" id="RU362091"/>
    </source>
</evidence>
<keyword evidence="3" id="KW-0813">Transport</keyword>
<dbReference type="NCBIfam" id="TIGR00813">
    <property type="entry name" value="sss"/>
    <property type="match status" value="1"/>
</dbReference>
<feature type="transmembrane region" description="Helical" evidence="8">
    <location>
        <begin position="495"/>
        <end position="515"/>
    </location>
</feature>
<dbReference type="EMBL" id="HG793128">
    <property type="protein sequence ID" value="CDK27472.1"/>
    <property type="molecule type" value="Genomic_DNA"/>
</dbReference>
<name>W6MQC3_9ASCO</name>
<feature type="transmembrane region" description="Helical" evidence="8">
    <location>
        <begin position="352"/>
        <end position="378"/>
    </location>
</feature>
<dbReference type="CDD" id="cd11476">
    <property type="entry name" value="SLC5sbd_DUR3"/>
    <property type="match status" value="1"/>
</dbReference>
<organism evidence="9 10">
    <name type="scientific">Kuraishia capsulata CBS 1993</name>
    <dbReference type="NCBI Taxonomy" id="1382522"/>
    <lineage>
        <taxon>Eukaryota</taxon>
        <taxon>Fungi</taxon>
        <taxon>Dikarya</taxon>
        <taxon>Ascomycota</taxon>
        <taxon>Saccharomycotina</taxon>
        <taxon>Pichiomycetes</taxon>
        <taxon>Pichiales</taxon>
        <taxon>Pichiaceae</taxon>
        <taxon>Kuraishia</taxon>
    </lineage>
</organism>
<protein>
    <recommendedName>
        <fullName evidence="11">Urea active transporter</fullName>
    </recommendedName>
</protein>
<keyword evidence="4 8" id="KW-0812">Transmembrane</keyword>
<keyword evidence="5 8" id="KW-1133">Transmembrane helix</keyword>
<evidence type="ECO:0000256" key="4">
    <source>
        <dbReference type="ARBA" id="ARBA00022692"/>
    </source>
</evidence>
<feature type="transmembrane region" description="Helical" evidence="8">
    <location>
        <begin position="12"/>
        <end position="35"/>
    </location>
</feature>
<dbReference type="InterPro" id="IPR038377">
    <property type="entry name" value="Na/Glc_symporter_sf"/>
</dbReference>
<dbReference type="GO" id="GO:0005886">
    <property type="term" value="C:plasma membrane"/>
    <property type="evidence" value="ECO:0007669"/>
    <property type="project" value="TreeGrafter"/>
</dbReference>
<feature type="transmembrane region" description="Helical" evidence="8">
    <location>
        <begin position="461"/>
        <end position="483"/>
    </location>
</feature>
<keyword evidence="6 8" id="KW-0472">Membrane</keyword>
<dbReference type="InterPro" id="IPR023298">
    <property type="entry name" value="ATPase_P-typ_TM_dom_sf"/>
</dbReference>
<dbReference type="RefSeq" id="XP_022459466.1">
    <property type="nucleotide sequence ID" value="XM_022601866.1"/>
</dbReference>
<dbReference type="InterPro" id="IPR031155">
    <property type="entry name" value="DUR"/>
</dbReference>
<gene>
    <name evidence="9" type="ORF">KUCA_T00003450001</name>
</gene>
<sequence length="669" mass="72641">MVEIHPILPQAYGYGYVMGLGAAFALLMIGVTFILSKYVGEHQDSEHFSTASRSVKTGLISSAVVSSWTWPGTLLTSSGMAYNYGVCGSTWYAFAFTIQITFFSVIALEVKRKSPGAHTVVEVIKARFGPVAHWVFLFYGLGTNVIISAMLLLGGCQAISVVTGMHIVAASMLLPLGVWAYTVTGGLKSTFLSDWIHSVIIYIIILTTVFVAYCGSSKIGSIDRMYDLLTAVSKTHPSAGHEGSYLTFSNRIALFNGWNIVVGGFSTVFCDPSYGQKAIAAKPLAAMKGYFAGGICWLIIPWALGTAASLSCLALMSDPGSPTYPDPVPTTLVNEGIPMLYGMFDLMGKPGAAAGMLMVWLAATSATSSELIGFSSVMTYDVYRTYIKPDATGKELVKVSHIFVTFFAIAMGALTVVFNYIGITISWIITFIGIALGPAVFAITLALFWRKTTALGMIVGPVLSTIIAIIGWCVSAKTLYGAVNKDTLGEQYSCAVGNFVGMFGSLILIVGISLIKPDAEPYDFSQLNSHFILGDDATTEEFEKTHFNSPEEEKKLKRASTIAIVVSFVIFFILIFLVPMPMYGQNYIFSKKFFRGWVIVIMIWLILAACFIIFYPIYESREVLVTLYKVMSGKQAAKEPILLSAQNTRQDSDEKNVALVDVKTEDVVS</sequence>
<feature type="transmembrane region" description="Helical" evidence="8">
    <location>
        <begin position="562"/>
        <end position="582"/>
    </location>
</feature>
<dbReference type="PROSITE" id="PS50283">
    <property type="entry name" value="NA_SOLUT_SYMP_3"/>
    <property type="match status" value="1"/>
</dbReference>
<evidence type="ECO:0000256" key="6">
    <source>
        <dbReference type="ARBA" id="ARBA00023136"/>
    </source>
</evidence>
<feature type="transmembrane region" description="Helical" evidence="8">
    <location>
        <begin position="159"/>
        <end position="183"/>
    </location>
</feature>
<dbReference type="PANTHER" id="PTHR46154">
    <property type="match status" value="1"/>
</dbReference>
<evidence type="ECO:0000256" key="1">
    <source>
        <dbReference type="ARBA" id="ARBA00004141"/>
    </source>
</evidence>
<dbReference type="GeneID" id="34520854"/>
<dbReference type="PANTHER" id="PTHR46154:SF4">
    <property type="entry name" value="UREA ACTIVE TRANSPORTER"/>
    <property type="match status" value="1"/>
</dbReference>
<dbReference type="InterPro" id="IPR001734">
    <property type="entry name" value="Na/solute_symporter"/>
</dbReference>
<comment type="subcellular location">
    <subcellularLocation>
        <location evidence="1">Membrane</location>
        <topology evidence="1">Multi-pass membrane protein</topology>
    </subcellularLocation>
</comment>
<feature type="transmembrane region" description="Helical" evidence="8">
    <location>
        <begin position="594"/>
        <end position="618"/>
    </location>
</feature>
<evidence type="ECO:0000256" key="2">
    <source>
        <dbReference type="ARBA" id="ARBA00006434"/>
    </source>
</evidence>
<evidence type="ECO:0000313" key="9">
    <source>
        <dbReference type="EMBL" id="CDK27472.1"/>
    </source>
</evidence>
<dbReference type="HOGENOM" id="CLU_010778_2_1_1"/>
<evidence type="ECO:0008006" key="11">
    <source>
        <dbReference type="Google" id="ProtNLM"/>
    </source>
</evidence>
<accession>W6MQC3</accession>
<reference evidence="9" key="1">
    <citation type="submission" date="2013-12" db="EMBL/GenBank/DDBJ databases">
        <authorList>
            <person name="Genoscope - CEA"/>
        </authorList>
    </citation>
    <scope>NUCLEOTIDE SEQUENCE</scope>
    <source>
        <strain evidence="9">CBS 1993</strain>
    </source>
</reference>
<reference evidence="9" key="2">
    <citation type="submission" date="2014-02" db="EMBL/GenBank/DDBJ databases">
        <title>Complete DNA sequence of /Kuraishia capsulata/ illustrates novel genomic features among budding yeasts (/Saccharomycotina/).</title>
        <authorList>
            <person name="Morales L."/>
            <person name="Noel B."/>
            <person name="Porcel B."/>
            <person name="Marcet-Houben M."/>
            <person name="Hullo M-F."/>
            <person name="Sacerdot C."/>
            <person name="Tekaia F."/>
            <person name="Leh-Louis V."/>
            <person name="Despons L."/>
            <person name="Khanna V."/>
            <person name="Aury J-M."/>
            <person name="Barbe V."/>
            <person name="Couloux A."/>
            <person name="Labadie K."/>
            <person name="Pelletier E."/>
            <person name="Souciet J-L."/>
            <person name="Boekhout T."/>
            <person name="Gabaldon T."/>
            <person name="Wincker P."/>
            <person name="Dujon B."/>
        </authorList>
    </citation>
    <scope>NUCLEOTIDE SEQUENCE</scope>
    <source>
        <strain evidence="9">CBS 1993</strain>
    </source>
</reference>
<dbReference type="GO" id="GO:0015489">
    <property type="term" value="F:putrescine transmembrane transporter activity"/>
    <property type="evidence" value="ECO:0007669"/>
    <property type="project" value="TreeGrafter"/>
</dbReference>
<keyword evidence="10" id="KW-1185">Reference proteome</keyword>
<dbReference type="GO" id="GO:0015204">
    <property type="term" value="F:urea transmembrane transporter activity"/>
    <property type="evidence" value="ECO:0007669"/>
    <property type="project" value="InterPro"/>
</dbReference>
<feature type="transmembrane region" description="Helical" evidence="8">
    <location>
        <begin position="91"/>
        <end position="110"/>
    </location>
</feature>
<proteinExistence type="inferred from homology"/>
<feature type="transmembrane region" description="Helical" evidence="8">
    <location>
        <begin position="427"/>
        <end position="449"/>
    </location>
</feature>
<dbReference type="OrthoDB" id="6132759at2759"/>